<organism evidence="2 3">
    <name type="scientific">Streptococcus mitis</name>
    <dbReference type="NCBI Taxonomy" id="28037"/>
    <lineage>
        <taxon>Bacteria</taxon>
        <taxon>Bacillati</taxon>
        <taxon>Bacillota</taxon>
        <taxon>Bacilli</taxon>
        <taxon>Lactobacillales</taxon>
        <taxon>Streptococcaceae</taxon>
        <taxon>Streptococcus</taxon>
        <taxon>Streptococcus mitis group</taxon>
    </lineage>
</organism>
<evidence type="ECO:0000313" key="2">
    <source>
        <dbReference type="EMBL" id="ORO92209.1"/>
    </source>
</evidence>
<dbReference type="RefSeq" id="WP_049543972.1">
    <property type="nucleotide sequence ID" value="NZ_JALDVR010000010.1"/>
</dbReference>
<comment type="caution">
    <text evidence="2">The sequence shown here is derived from an EMBL/GenBank/DDBJ whole genome shotgun (WGS) entry which is preliminary data.</text>
</comment>
<accession>A0A1X1JYR0</accession>
<dbReference type="Proteomes" id="UP000193929">
    <property type="component" value="Unassembled WGS sequence"/>
</dbReference>
<gene>
    <name evidence="2" type="ORF">B7700_08395</name>
</gene>
<dbReference type="AlphaFoldDB" id="A0A1X1JYR0"/>
<feature type="region of interest" description="Disordered" evidence="1">
    <location>
        <begin position="1"/>
        <end position="34"/>
    </location>
</feature>
<sequence length="104" mass="11609">MERDSRGRFLPGNQVAKGNKGNRKPKYGNSNALKHGLRRGYTGLLPSLKGGVSIYKNGAYLGTLPDKYFHHSEDGALWVDYNACQYLISVCGLPKSMFSEPEEW</sequence>
<name>A0A1X1JYR0_STRMT</name>
<dbReference type="EMBL" id="NCVF01000025">
    <property type="protein sequence ID" value="ORO92209.1"/>
    <property type="molecule type" value="Genomic_DNA"/>
</dbReference>
<proteinExistence type="predicted"/>
<evidence type="ECO:0000256" key="1">
    <source>
        <dbReference type="SAM" id="MobiDB-lite"/>
    </source>
</evidence>
<protein>
    <submittedName>
        <fullName evidence="2">Uncharacterized protein</fullName>
    </submittedName>
</protein>
<evidence type="ECO:0000313" key="3">
    <source>
        <dbReference type="Proteomes" id="UP000193929"/>
    </source>
</evidence>
<reference evidence="2 3" key="1">
    <citation type="journal article" date="2016" name="Eur. J. Clin. Microbiol. Infect. Dis.">
        <title>Whole genome sequencing as a tool for phylogenetic analysis of clinical strains of Mitis group streptococci.</title>
        <authorList>
            <person name="Rasmussen L.H."/>
            <person name="Dargis R."/>
            <person name="Hojholt K."/>
            <person name="Christensen J.J."/>
            <person name="Skovgaard O."/>
            <person name="Justesen U.S."/>
            <person name="Rosenvinge F.S."/>
            <person name="Moser C."/>
            <person name="Lukjancenko O."/>
            <person name="Rasmussen S."/>
            <person name="Nielsen X.C."/>
        </authorList>
    </citation>
    <scope>NUCLEOTIDE SEQUENCE [LARGE SCALE GENOMIC DNA]</scope>
    <source>
        <strain evidence="2 3">RH_50275_09</strain>
    </source>
</reference>